<dbReference type="InterPro" id="IPR036236">
    <property type="entry name" value="Znf_C2H2_sf"/>
</dbReference>
<feature type="compositionally biased region" description="Basic and acidic residues" evidence="6">
    <location>
        <begin position="18"/>
        <end position="40"/>
    </location>
</feature>
<comment type="caution">
    <text evidence="8">The sequence shown here is derived from an EMBL/GenBank/DDBJ whole genome shotgun (WGS) entry which is preliminary data.</text>
</comment>
<gene>
    <name evidence="8" type="ORF">FVE85_5196</name>
</gene>
<dbReference type="GO" id="GO:0046540">
    <property type="term" value="C:U4/U6 x U5 tri-snRNP complex"/>
    <property type="evidence" value="ECO:0007669"/>
    <property type="project" value="TreeGrafter"/>
</dbReference>
<proteinExistence type="predicted"/>
<name>A0A5J4Z152_PORPP</name>
<evidence type="ECO:0000259" key="7">
    <source>
        <dbReference type="PROSITE" id="PS50171"/>
    </source>
</evidence>
<feature type="compositionally biased region" description="Polar residues" evidence="6">
    <location>
        <begin position="142"/>
        <end position="153"/>
    </location>
</feature>
<evidence type="ECO:0000256" key="5">
    <source>
        <dbReference type="ARBA" id="ARBA00023242"/>
    </source>
</evidence>
<dbReference type="OrthoDB" id="30343at2759"/>
<reference evidence="9" key="1">
    <citation type="journal article" date="2019" name="Nat. Commun.">
        <title>Expansion of phycobilisome linker gene families in mesophilic red algae.</title>
        <authorList>
            <person name="Lee J."/>
            <person name="Kim D."/>
            <person name="Bhattacharya D."/>
            <person name="Yoon H.S."/>
        </authorList>
    </citation>
    <scope>NUCLEOTIDE SEQUENCE [LARGE SCALE GENOMIC DNA]</scope>
    <source>
        <strain evidence="9">CCMP 1328</strain>
    </source>
</reference>
<evidence type="ECO:0000256" key="4">
    <source>
        <dbReference type="ARBA" id="ARBA00022833"/>
    </source>
</evidence>
<dbReference type="InterPro" id="IPR040107">
    <property type="entry name" value="Snu23"/>
</dbReference>
<sequence length="189" mass="20609">MSRDVQRRTWDKAAFARRAAEKRHSASDVADERQHGKRVKLDAAAEGKTGPVRNRGDVLKMQHRVGQTVLVSSNQDANAGFHCDLCDVLFKDSNSYMRHVNGKKHQNILGRSSRVQRSSVVDVQEAIKRAAGPLGDHLEHGVQQQPSEPGANSKSEEAAVDDVDVEGSQIEGAYAELGLPVSFTSGRKG</sequence>
<evidence type="ECO:0000256" key="6">
    <source>
        <dbReference type="SAM" id="MobiDB-lite"/>
    </source>
</evidence>
<dbReference type="GO" id="GO:0000398">
    <property type="term" value="P:mRNA splicing, via spliceosome"/>
    <property type="evidence" value="ECO:0007669"/>
    <property type="project" value="InterPro"/>
</dbReference>
<protein>
    <submittedName>
        <fullName evidence="8">Zinc finger matrin-type protein 2</fullName>
    </submittedName>
</protein>
<dbReference type="GO" id="GO:0005681">
    <property type="term" value="C:spliceosomal complex"/>
    <property type="evidence" value="ECO:0007669"/>
    <property type="project" value="InterPro"/>
</dbReference>
<dbReference type="Proteomes" id="UP000324585">
    <property type="component" value="Unassembled WGS sequence"/>
</dbReference>
<keyword evidence="9" id="KW-1185">Reference proteome</keyword>
<evidence type="ECO:0000256" key="2">
    <source>
        <dbReference type="ARBA" id="ARBA00022723"/>
    </source>
</evidence>
<dbReference type="PROSITE" id="PS50171">
    <property type="entry name" value="ZF_MATRIN"/>
    <property type="match status" value="1"/>
</dbReference>
<dbReference type="OMA" id="CATCECT"/>
<keyword evidence="2" id="KW-0479">Metal-binding</keyword>
<dbReference type="PANTHER" id="PTHR45986:SF1">
    <property type="entry name" value="ZINC FINGER MATRIN-TYPE PROTEIN 2"/>
    <property type="match status" value="1"/>
</dbReference>
<dbReference type="GO" id="GO:0008270">
    <property type="term" value="F:zinc ion binding"/>
    <property type="evidence" value="ECO:0007669"/>
    <property type="project" value="UniProtKB-KW"/>
</dbReference>
<evidence type="ECO:0000256" key="1">
    <source>
        <dbReference type="ARBA" id="ARBA00004123"/>
    </source>
</evidence>
<dbReference type="PANTHER" id="PTHR45986">
    <property type="entry name" value="ZINC FINGER MATRIN-TYPE PROTEIN 2"/>
    <property type="match status" value="1"/>
</dbReference>
<feature type="region of interest" description="Disordered" evidence="6">
    <location>
        <begin position="1"/>
        <end position="40"/>
    </location>
</feature>
<evidence type="ECO:0000313" key="9">
    <source>
        <dbReference type="Proteomes" id="UP000324585"/>
    </source>
</evidence>
<feature type="compositionally biased region" description="Basic and acidic residues" evidence="6">
    <location>
        <begin position="1"/>
        <end position="11"/>
    </location>
</feature>
<dbReference type="InterPro" id="IPR000690">
    <property type="entry name" value="Matrin/U1-C_Znf_C2H2"/>
</dbReference>
<dbReference type="AlphaFoldDB" id="A0A5J4Z152"/>
<dbReference type="PROSITE" id="PS00028">
    <property type="entry name" value="ZINC_FINGER_C2H2_1"/>
    <property type="match status" value="1"/>
</dbReference>
<dbReference type="Gene3D" id="3.30.160.60">
    <property type="entry name" value="Classic Zinc Finger"/>
    <property type="match status" value="1"/>
</dbReference>
<dbReference type="InterPro" id="IPR003604">
    <property type="entry name" value="Matrin/U1-like-C_Znf_C2H2"/>
</dbReference>
<organism evidence="8 9">
    <name type="scientific">Porphyridium purpureum</name>
    <name type="common">Red alga</name>
    <name type="synonym">Porphyridium cruentum</name>
    <dbReference type="NCBI Taxonomy" id="35688"/>
    <lineage>
        <taxon>Eukaryota</taxon>
        <taxon>Rhodophyta</taxon>
        <taxon>Bangiophyceae</taxon>
        <taxon>Porphyridiales</taxon>
        <taxon>Porphyridiaceae</taxon>
        <taxon>Porphyridium</taxon>
    </lineage>
</organism>
<evidence type="ECO:0000256" key="3">
    <source>
        <dbReference type="ARBA" id="ARBA00022771"/>
    </source>
</evidence>
<feature type="region of interest" description="Disordered" evidence="6">
    <location>
        <begin position="133"/>
        <end position="165"/>
    </location>
</feature>
<dbReference type="SUPFAM" id="SSF57667">
    <property type="entry name" value="beta-beta-alpha zinc fingers"/>
    <property type="match status" value="1"/>
</dbReference>
<keyword evidence="3" id="KW-0863">Zinc-finger</keyword>
<evidence type="ECO:0000313" key="8">
    <source>
        <dbReference type="EMBL" id="KAA8497611.1"/>
    </source>
</evidence>
<feature type="domain" description="Matrin-type" evidence="7">
    <location>
        <begin position="81"/>
        <end position="111"/>
    </location>
</feature>
<dbReference type="InterPro" id="IPR013087">
    <property type="entry name" value="Znf_C2H2_type"/>
</dbReference>
<dbReference type="Pfam" id="PF12874">
    <property type="entry name" value="zf-met"/>
    <property type="match status" value="1"/>
</dbReference>
<keyword evidence="5" id="KW-0539">Nucleus</keyword>
<dbReference type="SMART" id="SM00451">
    <property type="entry name" value="ZnF_U1"/>
    <property type="match status" value="1"/>
</dbReference>
<keyword evidence="4" id="KW-0862">Zinc</keyword>
<dbReference type="GO" id="GO:0003676">
    <property type="term" value="F:nucleic acid binding"/>
    <property type="evidence" value="ECO:0007669"/>
    <property type="project" value="InterPro"/>
</dbReference>
<dbReference type="EMBL" id="VRMN01000001">
    <property type="protein sequence ID" value="KAA8497611.1"/>
    <property type="molecule type" value="Genomic_DNA"/>
</dbReference>
<accession>A0A5J4Z152</accession>
<comment type="subcellular location">
    <subcellularLocation>
        <location evidence="1">Nucleus</location>
    </subcellularLocation>
</comment>